<reference evidence="1 2" key="1">
    <citation type="submission" date="2024-01" db="EMBL/GenBank/DDBJ databases">
        <title>The genomes of 5 underutilized Papilionoideae crops provide insights into root nodulation and disease resistanc.</title>
        <authorList>
            <person name="Yuan L."/>
        </authorList>
    </citation>
    <scope>NUCLEOTIDE SEQUENCE [LARGE SCALE GENOMIC DNA]</scope>
    <source>
        <strain evidence="1">ZHUSHIDOU_FW_LH</strain>
        <tissue evidence="1">Leaf</tissue>
    </source>
</reference>
<organism evidence="1 2">
    <name type="scientific">Crotalaria pallida</name>
    <name type="common">Smooth rattlebox</name>
    <name type="synonym">Crotalaria striata</name>
    <dbReference type="NCBI Taxonomy" id="3830"/>
    <lineage>
        <taxon>Eukaryota</taxon>
        <taxon>Viridiplantae</taxon>
        <taxon>Streptophyta</taxon>
        <taxon>Embryophyta</taxon>
        <taxon>Tracheophyta</taxon>
        <taxon>Spermatophyta</taxon>
        <taxon>Magnoliopsida</taxon>
        <taxon>eudicotyledons</taxon>
        <taxon>Gunneridae</taxon>
        <taxon>Pentapetalae</taxon>
        <taxon>rosids</taxon>
        <taxon>fabids</taxon>
        <taxon>Fabales</taxon>
        <taxon>Fabaceae</taxon>
        <taxon>Papilionoideae</taxon>
        <taxon>50 kb inversion clade</taxon>
        <taxon>genistoids sensu lato</taxon>
        <taxon>core genistoids</taxon>
        <taxon>Crotalarieae</taxon>
        <taxon>Crotalaria</taxon>
    </lineage>
</organism>
<dbReference type="AlphaFoldDB" id="A0AAN9E0L2"/>
<accession>A0AAN9E0L2</accession>
<dbReference type="Proteomes" id="UP001372338">
    <property type="component" value="Unassembled WGS sequence"/>
</dbReference>
<sequence length="150" mass="16658">MKANKNCLPPWEFQGYKEWYYDDPIEPTTEHTTTDTVGVESALVVPVDNVELEVPTVSLSKANIEPTETEGSVFGSSQATNKKVASASIQSAERKRTYDQILDLLNEPKNAKIEPTKMKIDQGRKNLYHCSKFCTSTCSTKDGGYGQSMV</sequence>
<dbReference type="EMBL" id="JAYWIO010000008">
    <property type="protein sequence ID" value="KAK7244339.1"/>
    <property type="molecule type" value="Genomic_DNA"/>
</dbReference>
<proteinExistence type="predicted"/>
<name>A0AAN9E0L2_CROPI</name>
<keyword evidence="2" id="KW-1185">Reference proteome</keyword>
<comment type="caution">
    <text evidence="1">The sequence shown here is derived from an EMBL/GenBank/DDBJ whole genome shotgun (WGS) entry which is preliminary data.</text>
</comment>
<protein>
    <submittedName>
        <fullName evidence="1">Uncharacterized protein</fullName>
    </submittedName>
</protein>
<evidence type="ECO:0000313" key="2">
    <source>
        <dbReference type="Proteomes" id="UP001372338"/>
    </source>
</evidence>
<gene>
    <name evidence="1" type="ORF">RIF29_39159</name>
</gene>
<evidence type="ECO:0000313" key="1">
    <source>
        <dbReference type="EMBL" id="KAK7244339.1"/>
    </source>
</evidence>